<name>A0A223KTU6_9BACI</name>
<feature type="transmembrane region" description="Helical" evidence="1">
    <location>
        <begin position="136"/>
        <end position="155"/>
    </location>
</feature>
<keyword evidence="1" id="KW-0472">Membrane</keyword>
<protein>
    <recommendedName>
        <fullName evidence="2">LiaF transmembrane domain-containing protein</fullName>
    </recommendedName>
</protein>
<dbReference type="KEGG" id="bcoh:BC6307_16455"/>
<keyword evidence="1" id="KW-1133">Transmembrane helix</keyword>
<feature type="domain" description="LiaF transmembrane" evidence="2">
    <location>
        <begin position="8"/>
        <end position="99"/>
    </location>
</feature>
<dbReference type="EMBL" id="CP018866">
    <property type="protein sequence ID" value="AST92764.1"/>
    <property type="molecule type" value="Genomic_DNA"/>
</dbReference>
<reference evidence="3 4" key="1">
    <citation type="submission" date="2016-12" db="EMBL/GenBank/DDBJ databases">
        <title>The whole genome sequencing and assembly of Bacillus cohnii DSM 6307T strain.</title>
        <authorList>
            <person name="Lee Y.-J."/>
            <person name="Yi H."/>
            <person name="Bahn Y.-S."/>
            <person name="Kim J.F."/>
            <person name="Lee D.-W."/>
        </authorList>
    </citation>
    <scope>NUCLEOTIDE SEQUENCE [LARGE SCALE GENOMIC DNA]</scope>
    <source>
        <strain evidence="3 4">DSM 6307</strain>
    </source>
</reference>
<dbReference type="RefSeq" id="WP_066414424.1">
    <property type="nucleotide sequence ID" value="NZ_CP018866.1"/>
</dbReference>
<dbReference type="STRING" id="1314751.GCA_001591425_01598"/>
<dbReference type="InterPro" id="IPR054331">
    <property type="entry name" value="LiaF_TM"/>
</dbReference>
<dbReference type="AlphaFoldDB" id="A0A223KTU6"/>
<accession>A0A223KTU6</accession>
<evidence type="ECO:0000313" key="4">
    <source>
        <dbReference type="Proteomes" id="UP000215224"/>
    </source>
</evidence>
<evidence type="ECO:0000256" key="1">
    <source>
        <dbReference type="SAM" id="Phobius"/>
    </source>
</evidence>
<feature type="transmembrane region" description="Helical" evidence="1">
    <location>
        <begin position="7"/>
        <end position="26"/>
    </location>
</feature>
<feature type="transmembrane region" description="Helical" evidence="1">
    <location>
        <begin position="80"/>
        <end position="98"/>
    </location>
</feature>
<organism evidence="3 4">
    <name type="scientific">Sutcliffiella cohnii</name>
    <dbReference type="NCBI Taxonomy" id="33932"/>
    <lineage>
        <taxon>Bacteria</taxon>
        <taxon>Bacillati</taxon>
        <taxon>Bacillota</taxon>
        <taxon>Bacilli</taxon>
        <taxon>Bacillales</taxon>
        <taxon>Bacillaceae</taxon>
        <taxon>Sutcliffiella</taxon>
    </lineage>
</organism>
<dbReference type="Pfam" id="PF22570">
    <property type="entry name" value="LiaF-TM"/>
    <property type="match status" value="1"/>
</dbReference>
<evidence type="ECO:0000259" key="2">
    <source>
        <dbReference type="Pfam" id="PF22570"/>
    </source>
</evidence>
<dbReference type="Proteomes" id="UP000215224">
    <property type="component" value="Chromosome"/>
</dbReference>
<feature type="transmembrane region" description="Helical" evidence="1">
    <location>
        <begin position="58"/>
        <end position="74"/>
    </location>
</feature>
<proteinExistence type="predicted"/>
<keyword evidence="1" id="KW-0812">Transmembrane</keyword>
<sequence>MKKNSFLSGFLLVGFGVYFLLQQLHIEIWDGFFTWTTFLLIIGLGIVIQAYKQSDAGNILPGIALLGVGVHFQVKNKFAFWPDDAAMIILIVAIGFFLRWLKTKQGLLESVVLLLISGFFLFSNSFLGMFEKGFSFLHTFWPLFFIIIGIYLLFFKRK</sequence>
<feature type="transmembrane region" description="Helical" evidence="1">
    <location>
        <begin position="110"/>
        <end position="130"/>
    </location>
</feature>
<evidence type="ECO:0000313" key="3">
    <source>
        <dbReference type="EMBL" id="AST92764.1"/>
    </source>
</evidence>
<keyword evidence="4" id="KW-1185">Reference proteome</keyword>
<gene>
    <name evidence="3" type="ORF">BC6307_16455</name>
</gene>
<feature type="transmembrane region" description="Helical" evidence="1">
    <location>
        <begin position="32"/>
        <end position="51"/>
    </location>
</feature>